<evidence type="ECO:0000313" key="3">
    <source>
        <dbReference type="Proteomes" id="UP000310158"/>
    </source>
</evidence>
<feature type="compositionally biased region" description="Polar residues" evidence="1">
    <location>
        <begin position="76"/>
        <end position="88"/>
    </location>
</feature>
<evidence type="ECO:0000313" key="2">
    <source>
        <dbReference type="EMBL" id="THH08236.1"/>
    </source>
</evidence>
<dbReference type="EMBL" id="SGPL01000715">
    <property type="protein sequence ID" value="THH08236.1"/>
    <property type="molecule type" value="Genomic_DNA"/>
</dbReference>
<gene>
    <name evidence="2" type="ORF">EW146_g9059</name>
</gene>
<dbReference type="AlphaFoldDB" id="A0A4S4L9A0"/>
<sequence>MLQLITSSSAAMAKSASTSTAHLVPTVCRPPPFTLIRRNTAPYQTNDREFRSVVATSPTRHSPLTPVSTPKHVRPSLQSMRSLSSPTLTPARGRPTSMRTRLIEPASQTSALHRHQSHKKSESFSARARRAPPPSAVPSPKLFSTEAAHVVEIPLPCPGGTPFSPEMVTISVKKGARIHVIADAWHLEENCHFEWQLTFSPRTVNMTSLRAELNDARTLLTITVRKVGHFDRMYA</sequence>
<name>A0A4S4L9A0_9AGAM</name>
<protein>
    <submittedName>
        <fullName evidence="2">Uncharacterized protein</fullName>
    </submittedName>
</protein>
<proteinExistence type="predicted"/>
<organism evidence="2 3">
    <name type="scientific">Bondarzewia mesenterica</name>
    <dbReference type="NCBI Taxonomy" id="1095465"/>
    <lineage>
        <taxon>Eukaryota</taxon>
        <taxon>Fungi</taxon>
        <taxon>Dikarya</taxon>
        <taxon>Basidiomycota</taxon>
        <taxon>Agaricomycotina</taxon>
        <taxon>Agaricomycetes</taxon>
        <taxon>Russulales</taxon>
        <taxon>Bondarzewiaceae</taxon>
        <taxon>Bondarzewia</taxon>
    </lineage>
</organism>
<reference evidence="2 3" key="1">
    <citation type="submission" date="2019-02" db="EMBL/GenBank/DDBJ databases">
        <title>Genome sequencing of the rare red list fungi Bondarzewia mesenterica.</title>
        <authorList>
            <person name="Buettner E."/>
            <person name="Kellner H."/>
        </authorList>
    </citation>
    <scope>NUCLEOTIDE SEQUENCE [LARGE SCALE GENOMIC DNA]</scope>
    <source>
        <strain evidence="2 3">DSM 108281</strain>
    </source>
</reference>
<dbReference type="Proteomes" id="UP000310158">
    <property type="component" value="Unassembled WGS sequence"/>
</dbReference>
<accession>A0A4S4L9A0</accession>
<feature type="region of interest" description="Disordered" evidence="1">
    <location>
        <begin position="54"/>
        <end position="137"/>
    </location>
</feature>
<keyword evidence="3" id="KW-1185">Reference proteome</keyword>
<comment type="caution">
    <text evidence="2">The sequence shown here is derived from an EMBL/GenBank/DDBJ whole genome shotgun (WGS) entry which is preliminary data.</text>
</comment>
<dbReference type="OrthoDB" id="3253535at2759"/>
<evidence type="ECO:0000256" key="1">
    <source>
        <dbReference type="SAM" id="MobiDB-lite"/>
    </source>
</evidence>
<feature type="compositionally biased region" description="Polar residues" evidence="1">
    <location>
        <begin position="54"/>
        <end position="68"/>
    </location>
</feature>